<evidence type="ECO:0000256" key="1">
    <source>
        <dbReference type="SAM" id="Phobius"/>
    </source>
</evidence>
<proteinExistence type="predicted"/>
<dbReference type="OrthoDB" id="2679643at2759"/>
<feature type="transmembrane region" description="Helical" evidence="1">
    <location>
        <begin position="225"/>
        <end position="243"/>
    </location>
</feature>
<organism evidence="3 4">
    <name type="scientific">Tricholomella constricta</name>
    <dbReference type="NCBI Taxonomy" id="117010"/>
    <lineage>
        <taxon>Eukaryota</taxon>
        <taxon>Fungi</taxon>
        <taxon>Dikarya</taxon>
        <taxon>Basidiomycota</taxon>
        <taxon>Agaricomycotina</taxon>
        <taxon>Agaricomycetes</taxon>
        <taxon>Agaricomycetidae</taxon>
        <taxon>Agaricales</taxon>
        <taxon>Tricholomatineae</taxon>
        <taxon>Lyophyllaceae</taxon>
        <taxon>Tricholomella</taxon>
    </lineage>
</organism>
<evidence type="ECO:0000313" key="4">
    <source>
        <dbReference type="Proteomes" id="UP000565441"/>
    </source>
</evidence>
<sequence>MAQPLSPAEIHELGRSLEGAEVARIMSIACFSLAVYEYMITLDEEMKYFWTGKWTISRVLFLTNRYLSIIIMMITIVCFSIPDPSPNHFNSSSAIQAEFLLNLVAISVIQGILVARIWYLFQGSRRVQIGVIVGFVVSLVLSLVFLYLSAHTIRVLKFADLVQNLPGLRNEGCKASRPPNFWRIYVPSLVLHTILYILTAVRALRNRRLLKNAPVLKRLLRDGGFFYFVVFVSVNLTAIGSLLKNHPKVNIPAIYSHFLLTTTSIAVSRVMLSIQSLAHKLGSDSAWLLNNVELSRVGGWRRGAHEGELIVERVTAYADDDTESDAHSSISKGSQIIWLKETRVGVYNERHLMDLFMTYFQPSTLLLLSLDFDRTLDY</sequence>
<feature type="transmembrane region" description="Helical" evidence="1">
    <location>
        <begin position="184"/>
        <end position="204"/>
    </location>
</feature>
<evidence type="ECO:0000259" key="2">
    <source>
        <dbReference type="Pfam" id="PF20151"/>
    </source>
</evidence>
<evidence type="ECO:0000313" key="3">
    <source>
        <dbReference type="EMBL" id="KAF5384930.1"/>
    </source>
</evidence>
<name>A0A8H5HKZ3_9AGAR</name>
<dbReference type="AlphaFoldDB" id="A0A8H5HKZ3"/>
<feature type="transmembrane region" description="Helical" evidence="1">
    <location>
        <begin position="94"/>
        <end position="115"/>
    </location>
</feature>
<feature type="transmembrane region" description="Helical" evidence="1">
    <location>
        <begin position="59"/>
        <end position="82"/>
    </location>
</feature>
<feature type="transmembrane region" description="Helical" evidence="1">
    <location>
        <begin position="249"/>
        <end position="272"/>
    </location>
</feature>
<dbReference type="EMBL" id="JAACJP010000004">
    <property type="protein sequence ID" value="KAF5384930.1"/>
    <property type="molecule type" value="Genomic_DNA"/>
</dbReference>
<feature type="domain" description="DUF6533" evidence="2">
    <location>
        <begin position="27"/>
        <end position="70"/>
    </location>
</feature>
<keyword evidence="1" id="KW-1133">Transmembrane helix</keyword>
<reference evidence="3 4" key="1">
    <citation type="journal article" date="2020" name="ISME J.">
        <title>Uncovering the hidden diversity of litter-decomposition mechanisms in mushroom-forming fungi.</title>
        <authorList>
            <person name="Floudas D."/>
            <person name="Bentzer J."/>
            <person name="Ahren D."/>
            <person name="Johansson T."/>
            <person name="Persson P."/>
            <person name="Tunlid A."/>
        </authorList>
    </citation>
    <scope>NUCLEOTIDE SEQUENCE [LARGE SCALE GENOMIC DNA]</scope>
    <source>
        <strain evidence="3 4">CBS 661.87</strain>
    </source>
</reference>
<keyword evidence="1" id="KW-0472">Membrane</keyword>
<keyword evidence="4" id="KW-1185">Reference proteome</keyword>
<dbReference type="InterPro" id="IPR045340">
    <property type="entry name" value="DUF6533"/>
</dbReference>
<keyword evidence="1" id="KW-0812">Transmembrane</keyword>
<comment type="caution">
    <text evidence="3">The sequence shown here is derived from an EMBL/GenBank/DDBJ whole genome shotgun (WGS) entry which is preliminary data.</text>
</comment>
<dbReference type="Pfam" id="PF20151">
    <property type="entry name" value="DUF6533"/>
    <property type="match status" value="1"/>
</dbReference>
<feature type="transmembrane region" description="Helical" evidence="1">
    <location>
        <begin position="22"/>
        <end position="39"/>
    </location>
</feature>
<gene>
    <name evidence="3" type="ORF">D9615_000989</name>
</gene>
<accession>A0A8H5HKZ3</accession>
<protein>
    <recommendedName>
        <fullName evidence="2">DUF6533 domain-containing protein</fullName>
    </recommendedName>
</protein>
<feature type="transmembrane region" description="Helical" evidence="1">
    <location>
        <begin position="127"/>
        <end position="148"/>
    </location>
</feature>
<dbReference type="Proteomes" id="UP000565441">
    <property type="component" value="Unassembled WGS sequence"/>
</dbReference>